<dbReference type="InterPro" id="IPR049450">
    <property type="entry name" value="ACOT8-like_C"/>
</dbReference>
<dbReference type="Pfam" id="PF20789">
    <property type="entry name" value="4HBT_3C"/>
    <property type="match status" value="1"/>
</dbReference>
<dbReference type="InterPro" id="IPR003703">
    <property type="entry name" value="Acyl_CoA_thio"/>
</dbReference>
<dbReference type="SUPFAM" id="SSF54637">
    <property type="entry name" value="Thioesterase/thiol ester dehydrase-isomerase"/>
    <property type="match status" value="2"/>
</dbReference>
<protein>
    <recommendedName>
        <fullName evidence="7">Acyl-CoA thioesterase 2</fullName>
    </recommendedName>
</protein>
<evidence type="ECO:0000256" key="2">
    <source>
        <dbReference type="ARBA" id="ARBA00022801"/>
    </source>
</evidence>
<keyword evidence="6" id="KW-1185">Reference proteome</keyword>
<evidence type="ECO:0000259" key="3">
    <source>
        <dbReference type="Pfam" id="PF13622"/>
    </source>
</evidence>
<evidence type="ECO:0000256" key="1">
    <source>
        <dbReference type="ARBA" id="ARBA00006538"/>
    </source>
</evidence>
<keyword evidence="2" id="KW-0378">Hydrolase</keyword>
<dbReference type="EMBL" id="ONZG01000005">
    <property type="protein sequence ID" value="SPJ28691.1"/>
    <property type="molecule type" value="Genomic_DNA"/>
</dbReference>
<dbReference type="InterPro" id="IPR029069">
    <property type="entry name" value="HotDog_dom_sf"/>
</dbReference>
<dbReference type="InterPro" id="IPR049449">
    <property type="entry name" value="TesB_ACOT8-like_N"/>
</dbReference>
<dbReference type="RefSeq" id="WP_108787384.1">
    <property type="nucleotide sequence ID" value="NZ_ONZG01000005.1"/>
</dbReference>
<dbReference type="GO" id="GO:0047617">
    <property type="term" value="F:fatty acyl-CoA hydrolase activity"/>
    <property type="evidence" value="ECO:0007669"/>
    <property type="project" value="InterPro"/>
</dbReference>
<organism evidence="5 6">
    <name type="scientific">Falsiruegeria mediterranea M17</name>
    <dbReference type="NCBI Taxonomy" id="1200281"/>
    <lineage>
        <taxon>Bacteria</taxon>
        <taxon>Pseudomonadati</taxon>
        <taxon>Pseudomonadota</taxon>
        <taxon>Alphaproteobacteria</taxon>
        <taxon>Rhodobacterales</taxon>
        <taxon>Roseobacteraceae</taxon>
        <taxon>Falsiruegeria</taxon>
    </lineage>
</organism>
<dbReference type="InterPro" id="IPR042171">
    <property type="entry name" value="Acyl-CoA_hotdog"/>
</dbReference>
<dbReference type="AlphaFoldDB" id="A0A2R8C8D2"/>
<dbReference type="Pfam" id="PF13622">
    <property type="entry name" value="4HBT_3"/>
    <property type="match status" value="1"/>
</dbReference>
<dbReference type="GO" id="GO:0005829">
    <property type="term" value="C:cytosol"/>
    <property type="evidence" value="ECO:0007669"/>
    <property type="project" value="TreeGrafter"/>
</dbReference>
<evidence type="ECO:0000313" key="6">
    <source>
        <dbReference type="Proteomes" id="UP000244898"/>
    </source>
</evidence>
<gene>
    <name evidence="5" type="ORF">TRM7615_02195</name>
</gene>
<proteinExistence type="inferred from homology"/>
<dbReference type="Proteomes" id="UP000244898">
    <property type="component" value="Unassembled WGS sequence"/>
</dbReference>
<dbReference type="GO" id="GO:0009062">
    <property type="term" value="P:fatty acid catabolic process"/>
    <property type="evidence" value="ECO:0007669"/>
    <property type="project" value="TreeGrafter"/>
</dbReference>
<sequence length="265" mass="29361">MSDLTFGEILKTAEETPEGLRFAVTENWKQGRTAYGGFTAGLLLAAARQTLPDLPPLRSVLVNFTGPVTSAPTMTTRILRQGRNVVTVQVEAFCEDTLCAQSTFSFGQAQESHISQDLPAPSAPLPDEVEDFLPANIQLPINFFKNFDAKLIEGHRPFSGADRGYIRAWVRHRDDAVRQTPEGLMSLADVLPPAVFSKARKLGPNSSMNWICNFLSEDLTSRDGWWMMETDLTVARDGYSSQVMRMWNADGDLVIDGMQSVVIFV</sequence>
<reference evidence="6" key="1">
    <citation type="submission" date="2018-03" db="EMBL/GenBank/DDBJ databases">
        <authorList>
            <person name="Rodrigo-Torres L."/>
            <person name="Arahal R. D."/>
            <person name="Lucena T."/>
        </authorList>
    </citation>
    <scope>NUCLEOTIDE SEQUENCE [LARGE SCALE GENOMIC DNA]</scope>
    <source>
        <strain evidence="6">CECT 7615</strain>
    </source>
</reference>
<dbReference type="GO" id="GO:0006637">
    <property type="term" value="P:acyl-CoA metabolic process"/>
    <property type="evidence" value="ECO:0007669"/>
    <property type="project" value="InterPro"/>
</dbReference>
<feature type="domain" description="Acyl-CoA thioesterase-like C-terminal" evidence="4">
    <location>
        <begin position="133"/>
        <end position="263"/>
    </location>
</feature>
<accession>A0A2R8C8D2</accession>
<feature type="domain" description="Acyl-CoA thioesterase-like N-terminal HotDog" evidence="3">
    <location>
        <begin position="25"/>
        <end position="107"/>
    </location>
</feature>
<evidence type="ECO:0000259" key="4">
    <source>
        <dbReference type="Pfam" id="PF20789"/>
    </source>
</evidence>
<dbReference type="PANTHER" id="PTHR11066:SF34">
    <property type="entry name" value="ACYL-COENZYME A THIOESTERASE 8"/>
    <property type="match status" value="1"/>
</dbReference>
<evidence type="ECO:0008006" key="7">
    <source>
        <dbReference type="Google" id="ProtNLM"/>
    </source>
</evidence>
<dbReference type="PANTHER" id="PTHR11066">
    <property type="entry name" value="ACYL-COA THIOESTERASE"/>
    <property type="match status" value="1"/>
</dbReference>
<evidence type="ECO:0000313" key="5">
    <source>
        <dbReference type="EMBL" id="SPJ28691.1"/>
    </source>
</evidence>
<dbReference type="Gene3D" id="2.40.160.210">
    <property type="entry name" value="Acyl-CoA thioesterase, double hotdog domain"/>
    <property type="match status" value="1"/>
</dbReference>
<name>A0A2R8C8D2_9RHOB</name>
<dbReference type="OrthoDB" id="7059210at2"/>
<comment type="similarity">
    <text evidence="1">Belongs to the C/M/P thioester hydrolase family.</text>
</comment>